<dbReference type="GO" id="GO:0016139">
    <property type="term" value="P:glycoside catabolic process"/>
    <property type="evidence" value="ECO:0007669"/>
    <property type="project" value="TreeGrafter"/>
</dbReference>
<organism evidence="5">
    <name type="scientific">Oppiella nova</name>
    <dbReference type="NCBI Taxonomy" id="334625"/>
    <lineage>
        <taxon>Eukaryota</taxon>
        <taxon>Metazoa</taxon>
        <taxon>Ecdysozoa</taxon>
        <taxon>Arthropoda</taxon>
        <taxon>Chelicerata</taxon>
        <taxon>Arachnida</taxon>
        <taxon>Acari</taxon>
        <taxon>Acariformes</taxon>
        <taxon>Sarcoptiformes</taxon>
        <taxon>Oribatida</taxon>
        <taxon>Brachypylina</taxon>
        <taxon>Oppioidea</taxon>
        <taxon>Oppiidae</taxon>
        <taxon>Oppiella</taxon>
    </lineage>
</organism>
<dbReference type="GO" id="GO:0009311">
    <property type="term" value="P:oligosaccharide metabolic process"/>
    <property type="evidence" value="ECO:0007669"/>
    <property type="project" value="TreeGrafter"/>
</dbReference>
<dbReference type="Pfam" id="PF16499">
    <property type="entry name" value="Melibiase_2"/>
    <property type="match status" value="1"/>
</dbReference>
<keyword evidence="2 4" id="KW-0378">Hydrolase</keyword>
<accession>A0A7R9M4N3</accession>
<dbReference type="InterPro" id="IPR002241">
    <property type="entry name" value="Glyco_hydro_27"/>
</dbReference>
<evidence type="ECO:0000256" key="3">
    <source>
        <dbReference type="ARBA" id="ARBA00023295"/>
    </source>
</evidence>
<dbReference type="PANTHER" id="PTHR11452">
    <property type="entry name" value="ALPHA-GALACTOSIDASE/ALPHA-N-ACETYLGALACTOSAMINIDASE"/>
    <property type="match status" value="1"/>
</dbReference>
<feature type="non-terminal residue" evidence="5">
    <location>
        <position position="282"/>
    </location>
</feature>
<evidence type="ECO:0000256" key="2">
    <source>
        <dbReference type="ARBA" id="ARBA00022801"/>
    </source>
</evidence>
<keyword evidence="4" id="KW-1015">Disulfide bond</keyword>
<evidence type="ECO:0000256" key="4">
    <source>
        <dbReference type="RuleBase" id="RU361168"/>
    </source>
</evidence>
<reference evidence="5" key="1">
    <citation type="submission" date="2020-11" db="EMBL/GenBank/DDBJ databases">
        <authorList>
            <person name="Tran Van P."/>
        </authorList>
    </citation>
    <scope>NUCLEOTIDE SEQUENCE</scope>
</reference>
<comment type="similarity">
    <text evidence="1 4">Belongs to the glycosyl hydrolase 27 family.</text>
</comment>
<name>A0A7R9M4N3_9ACAR</name>
<dbReference type="PRINTS" id="PR00740">
    <property type="entry name" value="GLHYDRLASE27"/>
</dbReference>
<protein>
    <recommendedName>
        <fullName evidence="4">Alpha-galactosidase</fullName>
        <ecNumber evidence="4">3.2.1.-</ecNumber>
    </recommendedName>
</protein>
<dbReference type="EMBL" id="OC921279">
    <property type="protein sequence ID" value="CAD7653267.1"/>
    <property type="molecule type" value="Genomic_DNA"/>
</dbReference>
<dbReference type="EC" id="3.2.1.-" evidence="4"/>
<dbReference type="Proteomes" id="UP000728032">
    <property type="component" value="Unassembled WGS sequence"/>
</dbReference>
<comment type="subunit">
    <text evidence="4">Homodimer.</text>
</comment>
<evidence type="ECO:0000313" key="6">
    <source>
        <dbReference type="Proteomes" id="UP000728032"/>
    </source>
</evidence>
<dbReference type="OrthoDB" id="5795902at2759"/>
<gene>
    <name evidence="5" type="ORF">ONB1V03_LOCUS9924</name>
</gene>
<dbReference type="AlphaFoldDB" id="A0A7R9M4N3"/>
<dbReference type="PANTHER" id="PTHR11452:SF83">
    <property type="entry name" value="ALPHA-GALACTOSIDASE"/>
    <property type="match status" value="1"/>
</dbReference>
<dbReference type="EMBL" id="CAJPVJ010006454">
    <property type="protein sequence ID" value="CAG2170454.1"/>
    <property type="molecule type" value="Genomic_DNA"/>
</dbReference>
<dbReference type="GO" id="GO:0005737">
    <property type="term" value="C:cytoplasm"/>
    <property type="evidence" value="ECO:0007669"/>
    <property type="project" value="TreeGrafter"/>
</dbReference>
<dbReference type="GO" id="GO:0004557">
    <property type="term" value="F:alpha-galactosidase activity"/>
    <property type="evidence" value="ECO:0007669"/>
    <property type="project" value="TreeGrafter"/>
</dbReference>
<dbReference type="CDD" id="cd14792">
    <property type="entry name" value="GH27"/>
    <property type="match status" value="1"/>
</dbReference>
<keyword evidence="6" id="KW-1185">Reference proteome</keyword>
<sequence length="282" mass="32320">YPAQNGKTGKGDYFDIDAKTFAEWGIDSFKFDGCNEDPKNMDELYPKMGESLNKTGRHMVFICEWPLYQLHGKIKPNYTSIANTCHVYRNHGDVGDSWASISSIIQFYGDNNEEFIKYNGPGHWNDPDMVMVGDFGLSYEQSRTHMAMWAMFSAPLYMSNDLRDLKPEDKQILQNKEIIAVNQDKHGIMAKRVFIDDKFLFVQTQFVHLGFHLLFTSIRQQIYLLSMSEKISTLIPGAKDVSEYTVEDLFKDEVFKDMKGSNLELKVATGGGCRMVKLVPKK</sequence>
<evidence type="ECO:0000256" key="1">
    <source>
        <dbReference type="ARBA" id="ARBA00009743"/>
    </source>
</evidence>
<keyword evidence="3 4" id="KW-0326">Glycosidase</keyword>
<dbReference type="Gene3D" id="3.20.20.70">
    <property type="entry name" value="Aldolase class I"/>
    <property type="match status" value="1"/>
</dbReference>
<dbReference type="InterPro" id="IPR013785">
    <property type="entry name" value="Aldolase_TIM"/>
</dbReference>
<dbReference type="SUPFAM" id="SSF51445">
    <property type="entry name" value="(Trans)glycosidases"/>
    <property type="match status" value="1"/>
</dbReference>
<proteinExistence type="inferred from homology"/>
<evidence type="ECO:0000313" key="5">
    <source>
        <dbReference type="EMBL" id="CAD7653267.1"/>
    </source>
</evidence>
<dbReference type="InterPro" id="IPR017853">
    <property type="entry name" value="GH"/>
</dbReference>